<dbReference type="PANTHER" id="PTHR46116">
    <property type="entry name" value="(E3-INDEPENDENT) E2 UBIQUITIN-CONJUGATING ENZYME"/>
    <property type="match status" value="1"/>
</dbReference>
<gene>
    <name evidence="4" type="ORF">Tco_0653999</name>
</gene>
<dbReference type="InterPro" id="IPR016135">
    <property type="entry name" value="UBQ-conjugating_enzyme/RWD"/>
</dbReference>
<sequence length="390" mass="44259">MHPPLEGAIVAPTACKVEEVLVKKGMAIKKLLEEQSGELVELHNAENSPMAGLDNKEDVLKGYGSFKKFDTVVDHSDHLFSAQSSSSTNQPKEWVDKIREEWTILAENLPDTIFVRVYEDRMDLLRAVIIGPPGTPYHDGLFFLDVASVSCSSIEDVLVEHDNTENSAMIVPCNEEDTLKRYENFKKFDTVVDHSDHLFSAHTSAVIVKKASRPKKWVDRISEEWMLLQEHLPDTLFVRVYEDRKDLLRAVLIGQEGTPYQDALFFFDVCFPWDYPYSSPFVSSHSGVLDSSLLGPNQSTRGKVSWLLDKTTSLLKKMWVPGTSNILQFLVSIQGLVLNAKPLFNGHTFMTDAAGQWWSLLYNENIIIKSLKTMVYTMKRPPKHFESFVV</sequence>
<protein>
    <submittedName>
        <fullName evidence="4">Ubiquitin-conjugating enzyme/RWD-like protein</fullName>
    </submittedName>
</protein>
<reference evidence="4" key="2">
    <citation type="submission" date="2022-01" db="EMBL/GenBank/DDBJ databases">
        <authorList>
            <person name="Yamashiro T."/>
            <person name="Shiraishi A."/>
            <person name="Satake H."/>
            <person name="Nakayama K."/>
        </authorList>
    </citation>
    <scope>NUCLEOTIDE SEQUENCE</scope>
</reference>
<dbReference type="Pfam" id="PF00179">
    <property type="entry name" value="UQ_con"/>
    <property type="match status" value="1"/>
</dbReference>
<dbReference type="PROSITE" id="PS50127">
    <property type="entry name" value="UBC_2"/>
    <property type="match status" value="1"/>
</dbReference>
<accession>A0ABQ4X2S4</accession>
<evidence type="ECO:0000259" key="3">
    <source>
        <dbReference type="PROSITE" id="PS50127"/>
    </source>
</evidence>
<keyword evidence="5" id="KW-1185">Reference proteome</keyword>
<dbReference type="EMBL" id="BQNB010009134">
    <property type="protein sequence ID" value="GJS59215.1"/>
    <property type="molecule type" value="Genomic_DNA"/>
</dbReference>
<comment type="caution">
    <text evidence="4">The sequence shown here is derived from an EMBL/GenBank/DDBJ whole genome shotgun (WGS) entry which is preliminary data.</text>
</comment>
<evidence type="ECO:0000313" key="4">
    <source>
        <dbReference type="EMBL" id="GJS59215.1"/>
    </source>
</evidence>
<keyword evidence="2" id="KW-0833">Ubl conjugation pathway</keyword>
<proteinExistence type="predicted"/>
<dbReference type="SUPFAM" id="SSF54495">
    <property type="entry name" value="UBC-like"/>
    <property type="match status" value="2"/>
</dbReference>
<keyword evidence="1" id="KW-0808">Transferase</keyword>
<dbReference type="Gene3D" id="3.10.110.10">
    <property type="entry name" value="Ubiquitin Conjugating Enzyme"/>
    <property type="match status" value="2"/>
</dbReference>
<dbReference type="PANTHER" id="PTHR46116:SF41">
    <property type="entry name" value="UBIQUITIN-CONJUGATING ENZYME E2 25-RELATED"/>
    <property type="match status" value="1"/>
</dbReference>
<feature type="domain" description="UBC core" evidence="3">
    <location>
        <begin position="216"/>
        <end position="375"/>
    </location>
</feature>
<evidence type="ECO:0000313" key="5">
    <source>
        <dbReference type="Proteomes" id="UP001151760"/>
    </source>
</evidence>
<dbReference type="InterPro" id="IPR000608">
    <property type="entry name" value="UBC"/>
</dbReference>
<evidence type="ECO:0000256" key="2">
    <source>
        <dbReference type="ARBA" id="ARBA00022786"/>
    </source>
</evidence>
<dbReference type="Proteomes" id="UP001151760">
    <property type="component" value="Unassembled WGS sequence"/>
</dbReference>
<name>A0ABQ4X2S4_9ASTR</name>
<evidence type="ECO:0000256" key="1">
    <source>
        <dbReference type="ARBA" id="ARBA00022679"/>
    </source>
</evidence>
<reference evidence="4" key="1">
    <citation type="journal article" date="2022" name="Int. J. Mol. Sci.">
        <title>Draft Genome of Tanacetum Coccineum: Genomic Comparison of Closely Related Tanacetum-Family Plants.</title>
        <authorList>
            <person name="Yamashiro T."/>
            <person name="Shiraishi A."/>
            <person name="Nakayama K."/>
            <person name="Satake H."/>
        </authorList>
    </citation>
    <scope>NUCLEOTIDE SEQUENCE</scope>
</reference>
<organism evidence="4 5">
    <name type="scientific">Tanacetum coccineum</name>
    <dbReference type="NCBI Taxonomy" id="301880"/>
    <lineage>
        <taxon>Eukaryota</taxon>
        <taxon>Viridiplantae</taxon>
        <taxon>Streptophyta</taxon>
        <taxon>Embryophyta</taxon>
        <taxon>Tracheophyta</taxon>
        <taxon>Spermatophyta</taxon>
        <taxon>Magnoliopsida</taxon>
        <taxon>eudicotyledons</taxon>
        <taxon>Gunneridae</taxon>
        <taxon>Pentapetalae</taxon>
        <taxon>asterids</taxon>
        <taxon>campanulids</taxon>
        <taxon>Asterales</taxon>
        <taxon>Asteraceae</taxon>
        <taxon>Asteroideae</taxon>
        <taxon>Anthemideae</taxon>
        <taxon>Anthemidinae</taxon>
        <taxon>Tanacetum</taxon>
    </lineage>
</organism>